<dbReference type="InterPro" id="IPR012347">
    <property type="entry name" value="Ferritin-like"/>
</dbReference>
<reference evidence="2 3" key="1">
    <citation type="submission" date="2024-03" db="EMBL/GenBank/DDBJ databases">
        <title>Human intestinal bacterial collection.</title>
        <authorList>
            <person name="Pauvert C."/>
            <person name="Hitch T.C.A."/>
            <person name="Clavel T."/>
        </authorList>
    </citation>
    <scope>NUCLEOTIDE SEQUENCE [LARGE SCALE GENOMIC DNA]</scope>
    <source>
        <strain evidence="2 3">CLA-AP-H34</strain>
    </source>
</reference>
<comment type="caution">
    <text evidence="2">The sequence shown here is derived from an EMBL/GenBank/DDBJ whole genome shotgun (WGS) entry which is preliminary data.</text>
</comment>
<gene>
    <name evidence="2" type="ORF">WMO45_11215</name>
</gene>
<keyword evidence="3" id="KW-1185">Reference proteome</keyword>
<dbReference type="InterPro" id="IPR003251">
    <property type="entry name" value="Rr_diiron-bd_dom"/>
</dbReference>
<dbReference type="Gene3D" id="1.20.1260.10">
    <property type="match status" value="1"/>
</dbReference>
<dbReference type="InterPro" id="IPR009078">
    <property type="entry name" value="Ferritin-like_SF"/>
</dbReference>
<protein>
    <submittedName>
        <fullName evidence="2">Ferritin family protein</fullName>
    </submittedName>
</protein>
<proteinExistence type="predicted"/>
<organism evidence="2 3">
    <name type="scientific">Flavonifractor hominis</name>
    <dbReference type="NCBI Taxonomy" id="3133178"/>
    <lineage>
        <taxon>Bacteria</taxon>
        <taxon>Bacillati</taxon>
        <taxon>Bacillota</taxon>
        <taxon>Clostridia</taxon>
        <taxon>Eubacteriales</taxon>
        <taxon>Oscillospiraceae</taxon>
        <taxon>Flavonifractor</taxon>
    </lineage>
</organism>
<dbReference type="RefSeq" id="WP_349140853.1">
    <property type="nucleotide sequence ID" value="NZ_JBBMFT010000008.1"/>
</dbReference>
<dbReference type="SUPFAM" id="SSF47240">
    <property type="entry name" value="Ferritin-like"/>
    <property type="match status" value="1"/>
</dbReference>
<accession>A0ABV1ER70</accession>
<evidence type="ECO:0000313" key="2">
    <source>
        <dbReference type="EMBL" id="MEQ2457093.1"/>
    </source>
</evidence>
<evidence type="ECO:0000259" key="1">
    <source>
        <dbReference type="Pfam" id="PF02915"/>
    </source>
</evidence>
<dbReference type="Pfam" id="PF02915">
    <property type="entry name" value="Rubrerythrin"/>
    <property type="match status" value="1"/>
</dbReference>
<sequence>MQQDHLPAPCDREVFERVWRRVMPGDRADCPITLGQADPPSAEVPETLPAVSAVPLPARQAVEAEEHRVPCLGAASAVYGAQLQQFIDGELSDWRAYQALARRAQGNGGKVLSTLAADERRHAKRLSTAYFLISGVRYWPADRTSTPSPAPLTAALREHFMEEQRGAAAYQSAAAETVDPCLRELYLELAGEEDAHSWALRGLLEQM</sequence>
<name>A0ABV1ER70_9FIRM</name>
<dbReference type="EMBL" id="JBBMFT010000008">
    <property type="protein sequence ID" value="MEQ2457093.1"/>
    <property type="molecule type" value="Genomic_DNA"/>
</dbReference>
<evidence type="ECO:0000313" key="3">
    <source>
        <dbReference type="Proteomes" id="UP001440599"/>
    </source>
</evidence>
<dbReference type="Proteomes" id="UP001440599">
    <property type="component" value="Unassembled WGS sequence"/>
</dbReference>
<feature type="domain" description="Rubrerythrin diiron-binding" evidence="1">
    <location>
        <begin position="87"/>
        <end position="130"/>
    </location>
</feature>